<dbReference type="PRINTS" id="PR01640">
    <property type="entry name" value="PROFILINPLNT"/>
</dbReference>
<reference evidence="7" key="1">
    <citation type="submission" date="2022-07" db="EMBL/GenBank/DDBJ databases">
        <title>Phylogenomic reconstructions and comparative analyses of Kickxellomycotina fungi.</title>
        <authorList>
            <person name="Reynolds N.K."/>
            <person name="Stajich J.E."/>
            <person name="Barry K."/>
            <person name="Grigoriev I.V."/>
            <person name="Crous P."/>
            <person name="Smith M.E."/>
        </authorList>
    </citation>
    <scope>NUCLEOTIDE SEQUENCE</scope>
    <source>
        <strain evidence="7">NBRC 105414</strain>
    </source>
</reference>
<evidence type="ECO:0000256" key="2">
    <source>
        <dbReference type="ARBA" id="ARBA00010058"/>
    </source>
</evidence>
<proteinExistence type="inferred from homology"/>
<dbReference type="Proteomes" id="UP001140217">
    <property type="component" value="Unassembled WGS sequence"/>
</dbReference>
<dbReference type="AlphaFoldDB" id="A0A9W8LGY0"/>
<comment type="subcellular location">
    <subcellularLocation>
        <location evidence="1">Cytoplasm</location>
        <location evidence="1">Cytoskeleton</location>
    </subcellularLocation>
</comment>
<evidence type="ECO:0000256" key="5">
    <source>
        <dbReference type="ARBA" id="ARBA00023212"/>
    </source>
</evidence>
<dbReference type="Gene3D" id="3.30.450.30">
    <property type="entry name" value="Dynein light chain 2a, cytoplasmic"/>
    <property type="match status" value="1"/>
</dbReference>
<dbReference type="OrthoDB" id="421374at2759"/>
<dbReference type="PANTHER" id="PTHR11604">
    <property type="entry name" value="PROFILIN"/>
    <property type="match status" value="1"/>
</dbReference>
<evidence type="ECO:0000256" key="3">
    <source>
        <dbReference type="ARBA" id="ARBA00022490"/>
    </source>
</evidence>
<evidence type="ECO:0000256" key="1">
    <source>
        <dbReference type="ARBA" id="ARBA00004245"/>
    </source>
</evidence>
<evidence type="ECO:0000313" key="8">
    <source>
        <dbReference type="Proteomes" id="UP001140217"/>
    </source>
</evidence>
<comment type="caution">
    <text evidence="7">The sequence shown here is derived from an EMBL/GenBank/DDBJ whole genome shotgun (WGS) entry which is preliminary data.</text>
</comment>
<dbReference type="InterPro" id="IPR005455">
    <property type="entry name" value="PFN_euk"/>
</dbReference>
<name>A0A9W8LGY0_9FUNG</name>
<dbReference type="SMART" id="SM00392">
    <property type="entry name" value="PROF"/>
    <property type="match status" value="1"/>
</dbReference>
<evidence type="ECO:0000313" key="7">
    <source>
        <dbReference type="EMBL" id="KAJ2778535.1"/>
    </source>
</evidence>
<dbReference type="GO" id="GO:0005938">
    <property type="term" value="C:cell cortex"/>
    <property type="evidence" value="ECO:0007669"/>
    <property type="project" value="TreeGrafter"/>
</dbReference>
<protein>
    <recommendedName>
        <fullName evidence="6">Profilin</fullName>
    </recommendedName>
</protein>
<dbReference type="SUPFAM" id="SSF55770">
    <property type="entry name" value="Profilin (actin-binding protein)"/>
    <property type="match status" value="1"/>
</dbReference>
<dbReference type="InterPro" id="IPR048278">
    <property type="entry name" value="PFN"/>
</dbReference>
<dbReference type="GO" id="GO:0005856">
    <property type="term" value="C:cytoskeleton"/>
    <property type="evidence" value="ECO:0007669"/>
    <property type="project" value="UniProtKB-SubCell"/>
</dbReference>
<accession>A0A9W8LGY0</accession>
<evidence type="ECO:0000256" key="4">
    <source>
        <dbReference type="ARBA" id="ARBA00023203"/>
    </source>
</evidence>
<dbReference type="PANTHER" id="PTHR11604:SF0">
    <property type="entry name" value="PROFILIN"/>
    <property type="match status" value="1"/>
</dbReference>
<comment type="similarity">
    <text evidence="2 6">Belongs to the profilin family.</text>
</comment>
<dbReference type="GO" id="GO:0003785">
    <property type="term" value="F:actin monomer binding"/>
    <property type="evidence" value="ECO:0007669"/>
    <property type="project" value="TreeGrafter"/>
</dbReference>
<sequence>MSTQWDSYVAEFLKVPGVTSAALLDKNPAALSVWASSKDFSTDTACLHAVVKDFGTDGALALNGITLKPGFKYMTTSATPEFVHGKKNAEGVMLFATKTGIIVVTYGSDAVPGTVSAGISKYADYLIGMNV</sequence>
<keyword evidence="5" id="KW-0206">Cytoskeleton</keyword>
<keyword evidence="3" id="KW-0963">Cytoplasm</keyword>
<organism evidence="7 8">
    <name type="scientific">Coemansia javaensis</name>
    <dbReference type="NCBI Taxonomy" id="2761396"/>
    <lineage>
        <taxon>Eukaryota</taxon>
        <taxon>Fungi</taxon>
        <taxon>Fungi incertae sedis</taxon>
        <taxon>Zoopagomycota</taxon>
        <taxon>Kickxellomycotina</taxon>
        <taxon>Kickxellomycetes</taxon>
        <taxon>Kickxellales</taxon>
        <taxon>Kickxellaceae</taxon>
        <taxon>Coemansia</taxon>
    </lineage>
</organism>
<dbReference type="Pfam" id="PF00235">
    <property type="entry name" value="Profilin"/>
    <property type="match status" value="1"/>
</dbReference>
<dbReference type="InterPro" id="IPR036140">
    <property type="entry name" value="PFN_sf"/>
</dbReference>
<dbReference type="EMBL" id="JANBUL010000223">
    <property type="protein sequence ID" value="KAJ2778535.1"/>
    <property type="molecule type" value="Genomic_DNA"/>
</dbReference>
<evidence type="ECO:0000256" key="6">
    <source>
        <dbReference type="RuleBase" id="RU003909"/>
    </source>
</evidence>
<keyword evidence="4 6" id="KW-0009">Actin-binding</keyword>
<gene>
    <name evidence="7" type="primary">PFY1</name>
    <name evidence="7" type="ORF">H4R18_004532</name>
</gene>
<keyword evidence="8" id="KW-1185">Reference proteome</keyword>